<reference evidence="1 2" key="1">
    <citation type="submission" date="2016-10" db="EMBL/GenBank/DDBJ databases">
        <authorList>
            <person name="Varghese N."/>
            <person name="Submissions S."/>
        </authorList>
    </citation>
    <scope>NUCLEOTIDE SEQUENCE [LARGE SCALE GENOMIC DNA]</scope>
    <source>
        <strain evidence="1 2">DSM 14526</strain>
    </source>
</reference>
<protein>
    <recommendedName>
        <fullName evidence="3">DUF262 domain-containing protein</fullName>
    </recommendedName>
</protein>
<dbReference type="Proteomes" id="UP000199042">
    <property type="component" value="Unassembled WGS sequence"/>
</dbReference>
<sequence>MTIKIHKDLEKYVDFDPTKESNPRATKDLCNEIEKGNIVLPIFQTYIRWQIEKAVSLLNFQLRGKAAVAPISINKIRQHGDVGTQITFIEREVIAPDEIINKESVVDGQQRLTCNYKAYSNHPDFKNVVFDISLGKFLLNVETFRDSQIPVGILYNKDAKELGQFISEREYLQPYQISGLLDRVRNKFMGYYYTVNIANDLSEAEQLEWFEVLNLAGTKVTGVQVQLTEMLVKGVDYYREYSGKFLEILREAELDNLLVQKSTELSIPLAMLNPAIEVLQKRPHKNNFCPIPSDVKASLVSKLDTEDIRKLFDIALDGLKTAIDFIEATDLSIPKRIDYITYLAGAFMYIGDKPYDKEVLISWYDTVDFADKGNSDRREIFDKLINPYSEFK</sequence>
<accession>A0AB37ZX70</accession>
<dbReference type="EMBL" id="FNQH01000001">
    <property type="protein sequence ID" value="SDZ93007.1"/>
    <property type="molecule type" value="Genomic_DNA"/>
</dbReference>
<evidence type="ECO:0000313" key="1">
    <source>
        <dbReference type="EMBL" id="SDZ93007.1"/>
    </source>
</evidence>
<evidence type="ECO:0000313" key="2">
    <source>
        <dbReference type="Proteomes" id="UP000199042"/>
    </source>
</evidence>
<name>A0AB37ZX70_9LACT</name>
<gene>
    <name evidence="1" type="ORF">SAMN04488525_101650</name>
</gene>
<proteinExistence type="predicted"/>
<evidence type="ECO:0008006" key="3">
    <source>
        <dbReference type="Google" id="ProtNLM"/>
    </source>
</evidence>
<keyword evidence="2" id="KW-1185">Reference proteome</keyword>
<comment type="caution">
    <text evidence="1">The sequence shown here is derived from an EMBL/GenBank/DDBJ whole genome shotgun (WGS) entry which is preliminary data.</text>
</comment>
<dbReference type="RefSeq" id="WP_086984705.1">
    <property type="nucleotide sequence ID" value="NZ_FJNA01000001.1"/>
</dbReference>
<dbReference type="AlphaFoldDB" id="A0AB37ZX70"/>
<organism evidence="1 2">
    <name type="scientific">Trichococcus collinsii</name>
    <dbReference type="NCBI Taxonomy" id="157076"/>
    <lineage>
        <taxon>Bacteria</taxon>
        <taxon>Bacillati</taxon>
        <taxon>Bacillota</taxon>
        <taxon>Bacilli</taxon>
        <taxon>Lactobacillales</taxon>
        <taxon>Carnobacteriaceae</taxon>
        <taxon>Trichococcus</taxon>
    </lineage>
</organism>